<gene>
    <name evidence="1" type="ORF">SMTD_LOCUS20547</name>
</gene>
<evidence type="ECO:0000313" key="2">
    <source>
        <dbReference type="Proteomes" id="UP000269396"/>
    </source>
</evidence>
<dbReference type="AlphaFoldDB" id="A0A183Q1R1"/>
<reference evidence="1 2" key="1">
    <citation type="submission" date="2018-11" db="EMBL/GenBank/DDBJ databases">
        <authorList>
            <consortium name="Pathogen Informatics"/>
        </authorList>
    </citation>
    <scope>NUCLEOTIDE SEQUENCE [LARGE SCALE GENOMIC DNA]</scope>
    <source>
        <strain>Denwood</strain>
        <strain evidence="2">Zambia</strain>
    </source>
</reference>
<dbReference type="Proteomes" id="UP000269396">
    <property type="component" value="Unassembled WGS sequence"/>
</dbReference>
<evidence type="ECO:0000313" key="1">
    <source>
        <dbReference type="EMBL" id="VDP82749.1"/>
    </source>
</evidence>
<sequence>MSNSSSFRNGAVSLKTYSRTTEGWCSINAWRISRAADFISRSSIARSTSAVLSAPC</sequence>
<dbReference type="EMBL" id="UZAL01044709">
    <property type="protein sequence ID" value="VDP82749.1"/>
    <property type="molecule type" value="Genomic_DNA"/>
</dbReference>
<proteinExistence type="predicted"/>
<keyword evidence="2" id="KW-1185">Reference proteome</keyword>
<protein>
    <submittedName>
        <fullName evidence="1">Uncharacterized protein</fullName>
    </submittedName>
</protein>
<organism evidence="1 2">
    <name type="scientific">Schistosoma mattheei</name>
    <dbReference type="NCBI Taxonomy" id="31246"/>
    <lineage>
        <taxon>Eukaryota</taxon>
        <taxon>Metazoa</taxon>
        <taxon>Spiralia</taxon>
        <taxon>Lophotrochozoa</taxon>
        <taxon>Platyhelminthes</taxon>
        <taxon>Trematoda</taxon>
        <taxon>Digenea</taxon>
        <taxon>Strigeidida</taxon>
        <taxon>Schistosomatoidea</taxon>
        <taxon>Schistosomatidae</taxon>
        <taxon>Schistosoma</taxon>
    </lineage>
</organism>
<name>A0A183Q1R1_9TREM</name>
<accession>A0A183Q1R1</accession>